<comment type="similarity">
    <text evidence="1">Belongs to the amidase family.</text>
</comment>
<evidence type="ECO:0000259" key="3">
    <source>
        <dbReference type="Pfam" id="PF01425"/>
    </source>
</evidence>
<dbReference type="SUPFAM" id="SSF75304">
    <property type="entry name" value="Amidase signature (AS) enzymes"/>
    <property type="match status" value="1"/>
</dbReference>
<comment type="caution">
    <text evidence="4">The sequence shown here is derived from an EMBL/GenBank/DDBJ whole genome shotgun (WGS) entry which is preliminary data.</text>
</comment>
<dbReference type="OrthoDB" id="6428749at2759"/>
<proteinExistence type="inferred from homology"/>
<dbReference type="PANTHER" id="PTHR46072:SF4">
    <property type="entry name" value="AMIDASE C550.07-RELATED"/>
    <property type="match status" value="1"/>
</dbReference>
<evidence type="ECO:0000313" key="5">
    <source>
        <dbReference type="Proteomes" id="UP000077002"/>
    </source>
</evidence>
<feature type="domain" description="Amidase" evidence="3">
    <location>
        <begin position="74"/>
        <end position="167"/>
    </location>
</feature>
<dbReference type="AlphaFoldDB" id="A0A177FC48"/>
<evidence type="ECO:0000256" key="1">
    <source>
        <dbReference type="ARBA" id="ARBA00009199"/>
    </source>
</evidence>
<dbReference type="RefSeq" id="XP_022513767.1">
    <property type="nucleotide sequence ID" value="XM_022654023.1"/>
</dbReference>
<dbReference type="EMBL" id="LVKK01000021">
    <property type="protein sequence ID" value="OAG41815.1"/>
    <property type="molecule type" value="Genomic_DNA"/>
</dbReference>
<reference evidence="4 5" key="1">
    <citation type="submission" date="2016-03" db="EMBL/GenBank/DDBJ databases">
        <title>Draft genome sequence of the Fonsecaea monophora CBS 269.37.</title>
        <authorList>
            <person name="Bombassaro A."/>
            <person name="Vinicius W.A."/>
            <person name="De Hoog S."/>
            <person name="Sun J."/>
            <person name="Souza E.M."/>
            <person name="Raittz R.T."/>
            <person name="Costa F."/>
            <person name="Leao A.C."/>
            <person name="Tadra-Sfeir M.Z."/>
            <person name="Baura V."/>
            <person name="Balsanelli E."/>
            <person name="Pedrosa F.O."/>
            <person name="Moreno L.F."/>
            <person name="Steffens M.B."/>
            <person name="Xi L."/>
            <person name="Bocca A.L."/>
            <person name="Felipe M.S."/>
            <person name="Teixeira M."/>
            <person name="Telles Filho F.Q."/>
            <person name="Azevedo C.M."/>
            <person name="Gomes R."/>
            <person name="Vicente V.A."/>
        </authorList>
    </citation>
    <scope>NUCLEOTIDE SEQUENCE [LARGE SCALE GENOMIC DNA]</scope>
    <source>
        <strain evidence="4 5">CBS 269.37</strain>
    </source>
</reference>
<dbReference type="GO" id="GO:0016787">
    <property type="term" value="F:hydrolase activity"/>
    <property type="evidence" value="ECO:0007669"/>
    <property type="project" value="UniProtKB-KW"/>
</dbReference>
<dbReference type="GeneID" id="34599220"/>
<gene>
    <name evidence="4" type="ORF">AYO21_04050</name>
</gene>
<dbReference type="Pfam" id="PF01425">
    <property type="entry name" value="Amidase"/>
    <property type="match status" value="1"/>
</dbReference>
<dbReference type="InterPro" id="IPR036928">
    <property type="entry name" value="AS_sf"/>
</dbReference>
<keyword evidence="5" id="KW-1185">Reference proteome</keyword>
<dbReference type="PANTHER" id="PTHR46072">
    <property type="entry name" value="AMIDASE-RELATED-RELATED"/>
    <property type="match status" value="1"/>
</dbReference>
<keyword evidence="2" id="KW-0378">Hydrolase</keyword>
<evidence type="ECO:0000313" key="4">
    <source>
        <dbReference type="EMBL" id="OAG41815.1"/>
    </source>
</evidence>
<dbReference type="Gene3D" id="3.90.1300.10">
    <property type="entry name" value="Amidase signature (AS) domain"/>
    <property type="match status" value="2"/>
</dbReference>
<evidence type="ECO:0000256" key="2">
    <source>
        <dbReference type="ARBA" id="ARBA00022801"/>
    </source>
</evidence>
<organism evidence="4 5">
    <name type="scientific">Fonsecaea monophora</name>
    <dbReference type="NCBI Taxonomy" id="254056"/>
    <lineage>
        <taxon>Eukaryota</taxon>
        <taxon>Fungi</taxon>
        <taxon>Dikarya</taxon>
        <taxon>Ascomycota</taxon>
        <taxon>Pezizomycotina</taxon>
        <taxon>Eurotiomycetes</taxon>
        <taxon>Chaetothyriomycetidae</taxon>
        <taxon>Chaetothyriales</taxon>
        <taxon>Herpotrichiellaceae</taxon>
        <taxon>Fonsecaea</taxon>
    </lineage>
</organism>
<protein>
    <recommendedName>
        <fullName evidence="3">Amidase domain-containing protein</fullName>
    </recommendedName>
</protein>
<dbReference type="Proteomes" id="UP000077002">
    <property type="component" value="Unassembled WGS sequence"/>
</dbReference>
<sequence>MSTLDHSTAISISTSKKERIQQVREQRDTSIAKVQPTITAFAERLSSNVTTVPGKILTDDEISITEKPVRELLDLEALDKYFTGHKQPIGPLPGLPVSTKEHIYMKGWESNFSYVVRVGAIARTSSAVLETLHDTGAIFFTRTTQPQILMAMDTSSELYGNHEHTPWRDDIDFLKRGDGTRRLKVGILWDDGHVTPHSPVGRALRETVEKLFARDDIEVVEFHPPGHQQGMLGLLKEGDEERRPLIKWAFHENPCMRHHSLREVWEWTGKRDAFRVDYLSRWNATTGKGGSSSYEEAMDVLLCPSFPGGAFPLDKTKY</sequence>
<dbReference type="InterPro" id="IPR023631">
    <property type="entry name" value="Amidase_dom"/>
</dbReference>
<accession>A0A177FC48</accession>
<name>A0A177FC48_9EURO</name>